<dbReference type="Gene3D" id="3.90.80.10">
    <property type="entry name" value="Inorganic pyrophosphatase"/>
    <property type="match status" value="2"/>
</dbReference>
<feature type="region of interest" description="Disordered" evidence="9">
    <location>
        <begin position="1268"/>
        <end position="1308"/>
    </location>
</feature>
<comment type="similarity">
    <text evidence="2">Belongs to the PPase family.</text>
</comment>
<dbReference type="EMBL" id="QOKY01000197">
    <property type="protein sequence ID" value="RMZ53487.1"/>
    <property type="molecule type" value="Genomic_DNA"/>
</dbReference>
<feature type="coiled-coil region" evidence="8">
    <location>
        <begin position="532"/>
        <end position="559"/>
    </location>
</feature>
<feature type="compositionally biased region" description="Low complexity" evidence="9">
    <location>
        <begin position="831"/>
        <end position="862"/>
    </location>
</feature>
<evidence type="ECO:0000256" key="8">
    <source>
        <dbReference type="SAM" id="Coils"/>
    </source>
</evidence>
<dbReference type="Proteomes" id="UP000279271">
    <property type="component" value="Unassembled WGS sequence"/>
</dbReference>
<feature type="coiled-coil region" evidence="8">
    <location>
        <begin position="684"/>
        <end position="711"/>
    </location>
</feature>
<evidence type="ECO:0000256" key="4">
    <source>
        <dbReference type="ARBA" id="ARBA00022723"/>
    </source>
</evidence>
<dbReference type="GO" id="GO:0006796">
    <property type="term" value="P:phosphate-containing compound metabolic process"/>
    <property type="evidence" value="ECO:0007669"/>
    <property type="project" value="InterPro"/>
</dbReference>
<keyword evidence="6" id="KW-0460">Magnesium</keyword>
<evidence type="ECO:0000256" key="9">
    <source>
        <dbReference type="SAM" id="MobiDB-lite"/>
    </source>
</evidence>
<dbReference type="GO" id="GO:0000287">
    <property type="term" value="F:magnesium ion binding"/>
    <property type="evidence" value="ECO:0007669"/>
    <property type="project" value="InterPro"/>
</dbReference>
<feature type="compositionally biased region" description="Polar residues" evidence="9">
    <location>
        <begin position="795"/>
        <end position="806"/>
    </location>
</feature>
<accession>A0A3M7KT01</accession>
<evidence type="ECO:0000313" key="11">
    <source>
        <dbReference type="Proteomes" id="UP000279271"/>
    </source>
</evidence>
<dbReference type="GO" id="GO:0004427">
    <property type="term" value="F:inorganic diphosphate phosphatase activity"/>
    <property type="evidence" value="ECO:0007669"/>
    <property type="project" value="UniProtKB-EC"/>
</dbReference>
<sequence>MAALTTSVFAGVGKAAIAQPRAPTSVRALGRSFGLRCQVRAPRLYATCVRSSLETEKKGDPTTPNYRVFFNHKSTIVSPWHNIPLHAGDGLYNFVAEIPKQTSAKFEVATAEPRTPIKQDIKKGKLRFYPYNIDWNYGLLPQTWEDPAHTNRDTNAAGDNDPVDVVEIGSASAETGGVYKVKVLGVYAMIDDGELDWKVIAIRADDPKADSVNDIEDVEREFPGELQKVYEWFRDYKIPDGKPANAFGFDNKAQNRAFALDVIEETHRFWLDLVSGKRENTEDLSLLPLWGEPEEWGYRLFLTADNFTVSPWHSVPLNAGKDLHTFIVEIPKNTAAKYEVQTEEALNPIQQDLTSNGSLRYYHSDIPWNYGLLPQTWEDPDYLNPDVNATGDNDPTDVVEIGGSALETGSIHPVKVLGAYALIDQGELDWKVIVISQADPLAERLNDIEDVERELPGELERIRVWFRDSKLLDGKPANTFGFDDQPVDRAQTLGVINQTHGFWLDLVSGARENTESKQEGALDLDRVAPAEAEELAARVTELESKVLDWQQQYDDLFNEYETARKFYQVTGGLWRAERLGVYSFTARTPLAQPGLEGHLDQAHAAAIKEKRRLTASVAEEARRAAVAQTLLESERAARYSSWVGSGGGGVAEAVQPGSDCGILAGTAPATVSCSPQPTPDALARDEAEAKLAALRETVEELQAGLQAREADLAAREVALAARTAVLEGEGRDRDVVKGQSPGKRARCEDAAPLSPLPVVEEGMEEEDAGADEFLDALEELPARPAGRMSAKRAVTKSNAAASSSPARQEARSAAGRRKTVSKAKSHPPAEDAPIAAEEAPAPAEEAPAPAEEVPAPAEEAAPSQSAASRPGRATKTPAKPRPAPTQSAASRRRTAAAPAPSQEPASPSVTRRSARLAARPTRSSARTGAPDGGEEVEKVALEECAVQRWLPVYRRHTFETRLISVDKDLCNWLVSDGVSASGDNRAFGTRAPRDLADPDQQGWESDSEEGDGSHSGTPPPASLPTLHASLASAIAELGGRVHPKFTWSCPKDAVWLSPGNTLACTSPDEVLLLLRASDRVAHDVAAAPADCPHAIVLRRWRALDPGREFRAFVVGGRLAGVSQRDLTQEFGWMQDPGTRADLLHLVAAFFDDHLRASFPLHDYAFDVYVSSGRSTLKLLDFNPPGGTTSALLYDWEELGWGGRRDCEAEDGAGPLKADGTAAMAGPDGGVASGGPAPRQATAGPPTRDAPEALLPPCVDVTSLQQLRAAQGRREVSGLPRSPNSHASTTGAIPPGQPPPGQPTPGQAPLELRVVQGGLQLRPHLAAYGVPFDFVDTSEGSALSQLLANVGVPSDLWQELKRQGAAAS</sequence>
<proteinExistence type="inferred from homology"/>
<dbReference type="EC" id="3.6.1.1" evidence="3"/>
<comment type="caution">
    <text evidence="10">The sequence shown here is derived from an EMBL/GenBank/DDBJ whole genome shotgun (WGS) entry which is preliminary data.</text>
</comment>
<evidence type="ECO:0000256" key="2">
    <source>
        <dbReference type="ARBA" id="ARBA00006220"/>
    </source>
</evidence>
<dbReference type="Pfam" id="PF07065">
    <property type="entry name" value="D123"/>
    <property type="match status" value="1"/>
</dbReference>
<evidence type="ECO:0000313" key="10">
    <source>
        <dbReference type="EMBL" id="RMZ53487.1"/>
    </source>
</evidence>
<evidence type="ECO:0000256" key="5">
    <source>
        <dbReference type="ARBA" id="ARBA00022801"/>
    </source>
</evidence>
<keyword evidence="8" id="KW-0175">Coiled coil</keyword>
<dbReference type="InterPro" id="IPR036649">
    <property type="entry name" value="Pyrophosphatase_sf"/>
</dbReference>
<evidence type="ECO:0000256" key="1">
    <source>
        <dbReference type="ARBA" id="ARBA00001946"/>
    </source>
</evidence>
<dbReference type="InterPro" id="IPR008162">
    <property type="entry name" value="Pyrophosphatase"/>
</dbReference>
<evidence type="ECO:0000256" key="6">
    <source>
        <dbReference type="ARBA" id="ARBA00022842"/>
    </source>
</evidence>
<dbReference type="Pfam" id="PF00719">
    <property type="entry name" value="Pyrophosphatase"/>
    <property type="match status" value="2"/>
</dbReference>
<evidence type="ECO:0000256" key="3">
    <source>
        <dbReference type="ARBA" id="ARBA00012146"/>
    </source>
</evidence>
<keyword evidence="5" id="KW-0378">Hydrolase</keyword>
<dbReference type="InterPro" id="IPR009772">
    <property type="entry name" value="CDC123"/>
</dbReference>
<feature type="region of interest" description="Disordered" evidence="9">
    <location>
        <begin position="730"/>
        <end position="757"/>
    </location>
</feature>
<comment type="cofactor">
    <cofactor evidence="1">
        <name>Mg(2+)</name>
        <dbReference type="ChEBI" id="CHEBI:18420"/>
    </cofactor>
</comment>
<reference evidence="11" key="1">
    <citation type="journal article" date="2018" name="Algal Res.">
        <title>Characterization of plant carbon substrate utilization by Auxenochlorella protothecoides.</title>
        <authorList>
            <person name="Vogler B.W."/>
            <person name="Starkenburg S.R."/>
            <person name="Sudasinghe N."/>
            <person name="Schambach J.Y."/>
            <person name="Rollin J.A."/>
            <person name="Pattathil S."/>
            <person name="Barry A.N."/>
        </authorList>
    </citation>
    <scope>NUCLEOTIDE SEQUENCE [LARGE SCALE GENOMIC DNA]</scope>
    <source>
        <strain evidence="11">UTEX 25</strain>
    </source>
</reference>
<dbReference type="FunFam" id="3.90.80.10:FF:000007">
    <property type="entry name" value="Inorganic pyrophosphatase, mitochondrial"/>
    <property type="match status" value="1"/>
</dbReference>
<organism evidence="10 11">
    <name type="scientific">Auxenochlorella protothecoides</name>
    <name type="common">Green microalga</name>
    <name type="synonym">Chlorella protothecoides</name>
    <dbReference type="NCBI Taxonomy" id="3075"/>
    <lineage>
        <taxon>Eukaryota</taxon>
        <taxon>Viridiplantae</taxon>
        <taxon>Chlorophyta</taxon>
        <taxon>core chlorophytes</taxon>
        <taxon>Trebouxiophyceae</taxon>
        <taxon>Chlorellales</taxon>
        <taxon>Chlorellaceae</taxon>
        <taxon>Auxenochlorella</taxon>
    </lineage>
</organism>
<dbReference type="PROSITE" id="PS00387">
    <property type="entry name" value="PPASE"/>
    <property type="match status" value="1"/>
</dbReference>
<feature type="compositionally biased region" description="Low complexity" evidence="9">
    <location>
        <begin position="884"/>
        <end position="908"/>
    </location>
</feature>
<dbReference type="PANTHER" id="PTHR10286">
    <property type="entry name" value="INORGANIC PYROPHOSPHATASE"/>
    <property type="match status" value="1"/>
</dbReference>
<comment type="catalytic activity">
    <reaction evidence="7">
        <text>diphosphate + H2O = 2 phosphate + H(+)</text>
        <dbReference type="Rhea" id="RHEA:24576"/>
        <dbReference type="ChEBI" id="CHEBI:15377"/>
        <dbReference type="ChEBI" id="CHEBI:15378"/>
        <dbReference type="ChEBI" id="CHEBI:33019"/>
        <dbReference type="ChEBI" id="CHEBI:43474"/>
        <dbReference type="EC" id="3.6.1.1"/>
    </reaction>
</comment>
<evidence type="ECO:0000256" key="7">
    <source>
        <dbReference type="ARBA" id="ARBA00047820"/>
    </source>
</evidence>
<dbReference type="GO" id="GO:0005737">
    <property type="term" value="C:cytoplasm"/>
    <property type="evidence" value="ECO:0007669"/>
    <property type="project" value="InterPro"/>
</dbReference>
<name>A0A3M7KT01_AUXPR</name>
<protein>
    <recommendedName>
        <fullName evidence="3">inorganic diphosphatase</fullName>
        <ecNumber evidence="3">3.6.1.1</ecNumber>
    </recommendedName>
</protein>
<keyword evidence="4" id="KW-0479">Metal-binding</keyword>
<dbReference type="CDD" id="cd00412">
    <property type="entry name" value="pyrophosphatase"/>
    <property type="match status" value="2"/>
</dbReference>
<feature type="region of interest" description="Disordered" evidence="9">
    <location>
        <begin position="1209"/>
        <end position="1253"/>
    </location>
</feature>
<feature type="compositionally biased region" description="Basic residues" evidence="9">
    <location>
        <begin position="814"/>
        <end position="825"/>
    </location>
</feature>
<gene>
    <name evidence="10" type="ORF">APUTEX25_003309</name>
</gene>
<feature type="region of interest" description="Disordered" evidence="9">
    <location>
        <begin position="981"/>
        <end position="1025"/>
    </location>
</feature>
<dbReference type="SUPFAM" id="SSF50324">
    <property type="entry name" value="Inorganic pyrophosphatase"/>
    <property type="match status" value="2"/>
</dbReference>
<feature type="region of interest" description="Disordered" evidence="9">
    <location>
        <begin position="784"/>
        <end position="935"/>
    </location>
</feature>